<evidence type="ECO:0000313" key="2">
    <source>
        <dbReference type="Proteomes" id="UP000031408"/>
    </source>
</evidence>
<protein>
    <recommendedName>
        <fullName evidence="3">DUF2851 domain-containing protein</fullName>
    </recommendedName>
</protein>
<dbReference type="RefSeq" id="WP_039141079.1">
    <property type="nucleotide sequence ID" value="NZ_JSVC01000016.1"/>
</dbReference>
<dbReference type="InterPro" id="IPR021272">
    <property type="entry name" value="DUF2851"/>
</dbReference>
<evidence type="ECO:0000313" key="1">
    <source>
        <dbReference type="EMBL" id="KIC93834.1"/>
    </source>
</evidence>
<reference evidence="1 2" key="1">
    <citation type="submission" date="2014-11" db="EMBL/GenBank/DDBJ databases">
        <title>Genome sequence of Flavihumibacter solisilvae 3-3.</title>
        <authorList>
            <person name="Zhou G."/>
            <person name="Li M."/>
            <person name="Wang G."/>
        </authorList>
    </citation>
    <scope>NUCLEOTIDE SEQUENCE [LARGE SCALE GENOMIC DNA]</scope>
    <source>
        <strain evidence="1 2">3-3</strain>
    </source>
</reference>
<name>A0A0C1ITQ6_9BACT</name>
<dbReference type="Proteomes" id="UP000031408">
    <property type="component" value="Unassembled WGS sequence"/>
</dbReference>
<proteinExistence type="predicted"/>
<gene>
    <name evidence="1" type="ORF">OI18_14650</name>
</gene>
<comment type="caution">
    <text evidence="1">The sequence shown here is derived from an EMBL/GenBank/DDBJ whole genome shotgun (WGS) entry which is preliminary data.</text>
</comment>
<dbReference type="EMBL" id="JSVC01000016">
    <property type="protein sequence ID" value="KIC93834.1"/>
    <property type="molecule type" value="Genomic_DNA"/>
</dbReference>
<sequence>MQERLLQFIWKEKYFNTADLVTESREKLVIQDAGTFNPHQGPDFLDARIRLGDTTWAGNIELHIKSSEWNRHRHNDDPNYRNVILHVVWEDDERRLSEIIPTLVLAPRVSSVMLDRYKLLMDQRNVIACEGSIGEVPEGIWSAWKEELLGARLKRKSKLILELLKESGSNWEECSWWWLARNFGGTVNAQFFEQVARSVPVKSLARHRNQVIQLEAILLGQANFLKPANADPYVQLLQREYRHLQHKYGLVPVHGQAQLLRMRPAGFPTVRLAQLAMLLHKLPSLHHLLVEVETIREMEQMLEITANDFWHYHYTLGEAAPYQPKHLGSDMRTYLIINGIIPLVYTLGERLDHSGMKQKAARWMHSLPPERNSLVRSWERVGQVCESAAGTQALTELKKNYCGVKRCLDCRLGHHLLNR</sequence>
<dbReference type="OrthoDB" id="1005072at2"/>
<organism evidence="1 2">
    <name type="scientific">Flavihumibacter solisilvae</name>
    <dbReference type="NCBI Taxonomy" id="1349421"/>
    <lineage>
        <taxon>Bacteria</taxon>
        <taxon>Pseudomonadati</taxon>
        <taxon>Bacteroidota</taxon>
        <taxon>Chitinophagia</taxon>
        <taxon>Chitinophagales</taxon>
        <taxon>Chitinophagaceae</taxon>
        <taxon>Flavihumibacter</taxon>
    </lineage>
</organism>
<accession>A0A0C1ITQ6</accession>
<keyword evidence="2" id="KW-1185">Reference proteome</keyword>
<dbReference type="AlphaFoldDB" id="A0A0C1ITQ6"/>
<dbReference type="STRING" id="1349421.OI18_14650"/>
<dbReference type="Pfam" id="PF11013">
    <property type="entry name" value="DUF2851"/>
    <property type="match status" value="1"/>
</dbReference>
<evidence type="ECO:0008006" key="3">
    <source>
        <dbReference type="Google" id="ProtNLM"/>
    </source>
</evidence>